<organism evidence="2 3">
    <name type="scientific">Tectimicrobiota bacterium</name>
    <dbReference type="NCBI Taxonomy" id="2528274"/>
    <lineage>
        <taxon>Bacteria</taxon>
        <taxon>Pseudomonadati</taxon>
        <taxon>Nitrospinota/Tectimicrobiota group</taxon>
        <taxon>Candidatus Tectimicrobiota</taxon>
    </lineage>
</organism>
<dbReference type="PROSITE" id="PS51379">
    <property type="entry name" value="4FE4S_FER_2"/>
    <property type="match status" value="1"/>
</dbReference>
<name>A0A932CPV0_UNCTE</name>
<evidence type="ECO:0000259" key="1">
    <source>
        <dbReference type="PROSITE" id="PS51379"/>
    </source>
</evidence>
<dbReference type="InterPro" id="IPR007160">
    <property type="entry name" value="DUF362"/>
</dbReference>
<protein>
    <submittedName>
        <fullName evidence="2">DUF362 domain-containing protein</fullName>
    </submittedName>
</protein>
<gene>
    <name evidence="2" type="ORF">HYY20_10460</name>
</gene>
<sequence length="436" mass="46791">MSKVYFMNDRSTSPQESLVAKMLTLFEAAGFDDIIKPGDTVAIKLHMGEYNNTAYIRPVYVRALVERVKALGGDPMVVDTTTLIAGPYVSRATALDYLKTAERHGFTSSSMGCPVIIADGYLGTDDVRVDLPEGVILKEQYVASAIALADVMIALSHFKGHPMGPYGGAMKNIGVGCASKRGKFCLHLSKHPKWGLENRSFDPSICKGRSCPKASLCESVCPQNCFSMNGSGIEWDSSRCISCFGCLLVITCGILGFPDGYFEATAATIVDSARAVVKTFGEKKVGFLNLALDIAPWCDCIGFSDRPLVPNIGVFASFDPVALDAACVQKVQESAGLPGSVAEDNGVLEPGTHKFTACSSFGGISEEIPLNTGVKNGLGAKEFELIEVSPASDDGKFIYPTEICGPKFNKLFRTKPVVPEEGFKRVEDYDFATLEG</sequence>
<dbReference type="Pfam" id="PF04015">
    <property type="entry name" value="DUF362"/>
    <property type="match status" value="1"/>
</dbReference>
<comment type="caution">
    <text evidence="2">The sequence shown here is derived from an EMBL/GenBank/DDBJ whole genome shotgun (WGS) entry which is preliminary data.</text>
</comment>
<dbReference type="InterPro" id="IPR017896">
    <property type="entry name" value="4Fe4S_Fe-S-bd"/>
</dbReference>
<dbReference type="SUPFAM" id="SSF54862">
    <property type="entry name" value="4Fe-4S ferredoxins"/>
    <property type="match status" value="1"/>
</dbReference>
<dbReference type="Gene3D" id="3.40.50.11440">
    <property type="match status" value="1"/>
</dbReference>
<feature type="domain" description="4Fe-4S ferredoxin-type" evidence="1">
    <location>
        <begin position="197"/>
        <end position="231"/>
    </location>
</feature>
<accession>A0A932CPV0</accession>
<evidence type="ECO:0000313" key="2">
    <source>
        <dbReference type="EMBL" id="MBI2877293.1"/>
    </source>
</evidence>
<reference evidence="2" key="1">
    <citation type="submission" date="2020-07" db="EMBL/GenBank/DDBJ databases">
        <title>Huge and variable diversity of episymbiotic CPR bacteria and DPANN archaea in groundwater ecosystems.</title>
        <authorList>
            <person name="He C.Y."/>
            <person name="Keren R."/>
            <person name="Whittaker M."/>
            <person name="Farag I.F."/>
            <person name="Doudna J."/>
            <person name="Cate J.H.D."/>
            <person name="Banfield J.F."/>
        </authorList>
    </citation>
    <scope>NUCLEOTIDE SEQUENCE</scope>
    <source>
        <strain evidence="2">NC_groundwater_672_Ag_B-0.1um_62_36</strain>
    </source>
</reference>
<evidence type="ECO:0000313" key="3">
    <source>
        <dbReference type="Proteomes" id="UP000769766"/>
    </source>
</evidence>
<dbReference type="Proteomes" id="UP000769766">
    <property type="component" value="Unassembled WGS sequence"/>
</dbReference>
<dbReference type="EMBL" id="JACPRF010000320">
    <property type="protein sequence ID" value="MBI2877293.1"/>
    <property type="molecule type" value="Genomic_DNA"/>
</dbReference>
<dbReference type="AlphaFoldDB" id="A0A932CPV0"/>
<proteinExistence type="predicted"/>